<accession>A0A3E0GWW2</accession>
<proteinExistence type="predicted"/>
<dbReference type="Pfam" id="PF18145">
    <property type="entry name" value="SAVED"/>
    <property type="match status" value="1"/>
</dbReference>
<protein>
    <recommendedName>
        <fullName evidence="1">SMODS-associated and fused to various effectors domain-containing protein</fullName>
    </recommendedName>
</protein>
<sequence length="405" mass="44984">MARASSSATRAIHPDGTSRAIPERIARRVWVAAGGRCSMCNRYLADEEVTGQDVMVGQLAHIVGWTTAPGSPRGSAPMRVDERNLADNLILLCHDQHKVVDDRSLWETYDPDTLRGFKRRHERRIRKLTGLADDRSTTVLRVVGDLHGRPVDLTSTKVTASLLEHDRFPDWTLLGDDEYEIDLRALPGERDGTAGYWSAAWEHLEDRLHHLRTQVRRGRISHISLFALARIPILIALGTLLDETIPTELYPKRRDGSEGWGWTPNSAVIDFRVDTVQTGNRAGKAAVILSVSGTVDPARLPESIDDQYTVYELTPESELPVPTLINNPSTLDNFSRAWRAVLARVEAERPGAEEIAIFPAVPAAAAVSIGRHLMRATHPPLAIYDRMQGTGTYQYTTSTSRTPLT</sequence>
<dbReference type="NCBIfam" id="NF033611">
    <property type="entry name" value="SAVED"/>
    <property type="match status" value="1"/>
</dbReference>
<dbReference type="EMBL" id="QUNO01000026">
    <property type="protein sequence ID" value="REH28653.1"/>
    <property type="molecule type" value="Genomic_DNA"/>
</dbReference>
<comment type="caution">
    <text evidence="2">The sequence shown here is derived from an EMBL/GenBank/DDBJ whole genome shotgun (WGS) entry which is preliminary data.</text>
</comment>
<name>A0A3E0GWW2_9PSEU</name>
<dbReference type="InterPro" id="IPR040836">
    <property type="entry name" value="SAVED"/>
</dbReference>
<evidence type="ECO:0000259" key="1">
    <source>
        <dbReference type="Pfam" id="PF18145"/>
    </source>
</evidence>
<dbReference type="Proteomes" id="UP000256269">
    <property type="component" value="Unassembled WGS sequence"/>
</dbReference>
<dbReference type="AlphaFoldDB" id="A0A3E0GWW2"/>
<feature type="domain" description="SMODS-associated and fused to various effectors" evidence="1">
    <location>
        <begin position="206"/>
        <end position="396"/>
    </location>
</feature>
<gene>
    <name evidence="2" type="ORF">BCF44_12695</name>
</gene>
<evidence type="ECO:0000313" key="3">
    <source>
        <dbReference type="Proteomes" id="UP000256269"/>
    </source>
</evidence>
<reference evidence="2 3" key="1">
    <citation type="submission" date="2018-08" db="EMBL/GenBank/DDBJ databases">
        <title>Genomic Encyclopedia of Archaeal and Bacterial Type Strains, Phase II (KMG-II): from individual species to whole genera.</title>
        <authorList>
            <person name="Goeker M."/>
        </authorList>
    </citation>
    <scope>NUCLEOTIDE SEQUENCE [LARGE SCALE GENOMIC DNA]</scope>
    <source>
        <strain evidence="2 3">DSM 45791</strain>
    </source>
</reference>
<evidence type="ECO:0000313" key="2">
    <source>
        <dbReference type="EMBL" id="REH28653.1"/>
    </source>
</evidence>
<dbReference type="RefSeq" id="WP_147328974.1">
    <property type="nucleotide sequence ID" value="NZ_CP144375.1"/>
</dbReference>
<organism evidence="2 3">
    <name type="scientific">Kutzneria buriramensis</name>
    <dbReference type="NCBI Taxonomy" id="1045776"/>
    <lineage>
        <taxon>Bacteria</taxon>
        <taxon>Bacillati</taxon>
        <taxon>Actinomycetota</taxon>
        <taxon>Actinomycetes</taxon>
        <taxon>Pseudonocardiales</taxon>
        <taxon>Pseudonocardiaceae</taxon>
        <taxon>Kutzneria</taxon>
    </lineage>
</organism>
<dbReference type="OrthoDB" id="5379188at2"/>
<keyword evidence="3" id="KW-1185">Reference proteome</keyword>